<dbReference type="Proteomes" id="UP001642484">
    <property type="component" value="Unassembled WGS sequence"/>
</dbReference>
<feature type="region of interest" description="Disordered" evidence="1">
    <location>
        <begin position="1"/>
        <end position="27"/>
    </location>
</feature>
<sequence>MKSSPQGSQSAQSATKSSLQGSQSAAPATKSALQGPYAWYVNGHAQTFADAVEDKCATPAWPVFVENQRDKRLHSSDSICLSISLLEAKSGKVQEEEEEESARHWMLTPHRGIGVTASVLRFNQGPDTYCVREPFCYIRSNSTGHIPQLWGNQEGVSTCFCGGEKRKQEPNMLNITCCQALYLCVLRCSFHLFRGESLDFYVSRFEQPTRPHFRSRYLYQPILSTGGKQDDGGGSDDEGGKVRKYKRYLLSDSKSFDALFFPEKPQLLKLVDDFMQTRGKFASLLLHEELSTDCGSKRATPTITLARLAL</sequence>
<keyword evidence="3" id="KW-1185">Reference proteome</keyword>
<evidence type="ECO:0000313" key="2">
    <source>
        <dbReference type="EMBL" id="CAK9037560.1"/>
    </source>
</evidence>
<feature type="compositionally biased region" description="Polar residues" evidence="1">
    <location>
        <begin position="15"/>
        <end position="26"/>
    </location>
</feature>
<name>A0ABP0LEH4_9DINO</name>
<proteinExistence type="predicted"/>
<organism evidence="2 3">
    <name type="scientific">Durusdinium trenchii</name>
    <dbReference type="NCBI Taxonomy" id="1381693"/>
    <lineage>
        <taxon>Eukaryota</taxon>
        <taxon>Sar</taxon>
        <taxon>Alveolata</taxon>
        <taxon>Dinophyceae</taxon>
        <taxon>Suessiales</taxon>
        <taxon>Symbiodiniaceae</taxon>
        <taxon>Durusdinium</taxon>
    </lineage>
</organism>
<feature type="compositionally biased region" description="Low complexity" evidence="1">
    <location>
        <begin position="1"/>
        <end position="14"/>
    </location>
</feature>
<evidence type="ECO:0000313" key="3">
    <source>
        <dbReference type="Proteomes" id="UP001642484"/>
    </source>
</evidence>
<comment type="caution">
    <text evidence="2">The sequence shown here is derived from an EMBL/GenBank/DDBJ whole genome shotgun (WGS) entry which is preliminary data.</text>
</comment>
<accession>A0ABP0LEH4</accession>
<dbReference type="EMBL" id="CAXAMN010012224">
    <property type="protein sequence ID" value="CAK9037560.1"/>
    <property type="molecule type" value="Genomic_DNA"/>
</dbReference>
<evidence type="ECO:0000256" key="1">
    <source>
        <dbReference type="SAM" id="MobiDB-lite"/>
    </source>
</evidence>
<gene>
    <name evidence="2" type="ORF">CCMP2556_LOCUS20703</name>
</gene>
<protein>
    <submittedName>
        <fullName evidence="2">Uncharacterized protein</fullName>
    </submittedName>
</protein>
<reference evidence="2 3" key="1">
    <citation type="submission" date="2024-02" db="EMBL/GenBank/DDBJ databases">
        <authorList>
            <person name="Chen Y."/>
            <person name="Shah S."/>
            <person name="Dougan E. K."/>
            <person name="Thang M."/>
            <person name="Chan C."/>
        </authorList>
    </citation>
    <scope>NUCLEOTIDE SEQUENCE [LARGE SCALE GENOMIC DNA]</scope>
</reference>